<reference evidence="3" key="1">
    <citation type="journal article" date="2021" name="PeerJ">
        <title>Extensive microbial diversity within the chicken gut microbiome revealed by metagenomics and culture.</title>
        <authorList>
            <person name="Gilroy R."/>
            <person name="Ravi A."/>
            <person name="Getino M."/>
            <person name="Pursley I."/>
            <person name="Horton D.L."/>
            <person name="Alikhan N.F."/>
            <person name="Baker D."/>
            <person name="Gharbi K."/>
            <person name="Hall N."/>
            <person name="Watson M."/>
            <person name="Adriaenssens E.M."/>
            <person name="Foster-Nyarko E."/>
            <person name="Jarju S."/>
            <person name="Secka A."/>
            <person name="Antonio M."/>
            <person name="Oren A."/>
            <person name="Chaudhuri R.R."/>
            <person name="La Ragione R."/>
            <person name="Hildebrand F."/>
            <person name="Pallen M.J."/>
        </authorList>
    </citation>
    <scope>NUCLEOTIDE SEQUENCE</scope>
    <source>
        <strain evidence="3">A6-441</strain>
    </source>
</reference>
<feature type="domain" description="DUF306" evidence="2">
    <location>
        <begin position="38"/>
        <end position="137"/>
    </location>
</feature>
<dbReference type="PANTHER" id="PTHR35535:SF1">
    <property type="entry name" value="HEAT SHOCK PROTEIN HSLJ"/>
    <property type="match status" value="1"/>
</dbReference>
<evidence type="ECO:0000259" key="2">
    <source>
        <dbReference type="Pfam" id="PF03724"/>
    </source>
</evidence>
<feature type="signal peptide" evidence="1">
    <location>
        <begin position="1"/>
        <end position="20"/>
    </location>
</feature>
<dbReference type="EMBL" id="JAHLFN010000013">
    <property type="protein sequence ID" value="MBU3841605.1"/>
    <property type="molecule type" value="Genomic_DNA"/>
</dbReference>
<reference evidence="3" key="2">
    <citation type="submission" date="2021-04" db="EMBL/GenBank/DDBJ databases">
        <authorList>
            <person name="Gilroy R."/>
        </authorList>
    </citation>
    <scope>NUCLEOTIDE SEQUENCE</scope>
    <source>
        <strain evidence="3">A6-441</strain>
    </source>
</reference>
<sequence length="142" mass="14981">MKKNLVILTLAGALLGGCSALEKTNAAAEKVANATQSTQTYVDINSISGKEFTLENSDITITFETAKVYGFSGVNRYFGSIKVDGNKIAIENVASTMMAGTPAKMEEESNYLKALAEVNSISIDGNTVTLSGNGKTLKFLGK</sequence>
<dbReference type="PANTHER" id="PTHR35535">
    <property type="entry name" value="HEAT SHOCK PROTEIN HSLJ"/>
    <property type="match status" value="1"/>
</dbReference>
<dbReference type="InterPro" id="IPR053147">
    <property type="entry name" value="Hsp_HslJ-like"/>
</dbReference>
<gene>
    <name evidence="3" type="ORF">IAA47_01165</name>
</gene>
<dbReference type="Pfam" id="PF03724">
    <property type="entry name" value="META"/>
    <property type="match status" value="1"/>
</dbReference>
<keyword evidence="1" id="KW-0732">Signal</keyword>
<protein>
    <submittedName>
        <fullName evidence="3">META domain-containing protein</fullName>
    </submittedName>
</protein>
<accession>A0A9E2KX63</accession>
<dbReference type="AlphaFoldDB" id="A0A9E2KX63"/>
<dbReference type="PROSITE" id="PS51257">
    <property type="entry name" value="PROKAR_LIPOPROTEIN"/>
    <property type="match status" value="1"/>
</dbReference>
<dbReference type="InterPro" id="IPR005184">
    <property type="entry name" value="DUF306_Meta_HslJ"/>
</dbReference>
<feature type="chain" id="PRO_5038364935" evidence="1">
    <location>
        <begin position="21"/>
        <end position="142"/>
    </location>
</feature>
<dbReference type="InterPro" id="IPR038670">
    <property type="entry name" value="HslJ-like_sf"/>
</dbReference>
<comment type="caution">
    <text evidence="3">The sequence shown here is derived from an EMBL/GenBank/DDBJ whole genome shotgun (WGS) entry which is preliminary data.</text>
</comment>
<evidence type="ECO:0000256" key="1">
    <source>
        <dbReference type="SAM" id="SignalP"/>
    </source>
</evidence>
<organism evidence="3 4">
    <name type="scientific">Candidatus Fusobacterium pullicola</name>
    <dbReference type="NCBI Taxonomy" id="2838601"/>
    <lineage>
        <taxon>Bacteria</taxon>
        <taxon>Fusobacteriati</taxon>
        <taxon>Fusobacteriota</taxon>
        <taxon>Fusobacteriia</taxon>
        <taxon>Fusobacteriales</taxon>
        <taxon>Fusobacteriaceae</taxon>
        <taxon>Fusobacterium</taxon>
    </lineage>
</organism>
<dbReference type="Gene3D" id="2.40.128.270">
    <property type="match status" value="1"/>
</dbReference>
<name>A0A9E2KX63_9FUSO</name>
<dbReference type="Proteomes" id="UP000724657">
    <property type="component" value="Unassembled WGS sequence"/>
</dbReference>
<proteinExistence type="predicted"/>
<evidence type="ECO:0000313" key="4">
    <source>
        <dbReference type="Proteomes" id="UP000724657"/>
    </source>
</evidence>
<evidence type="ECO:0000313" key="3">
    <source>
        <dbReference type="EMBL" id="MBU3841605.1"/>
    </source>
</evidence>